<dbReference type="NCBIfam" id="NF045670">
    <property type="entry name" value="quin_L_LdhH"/>
    <property type="match status" value="1"/>
</dbReference>
<keyword evidence="4" id="KW-0677">Repeat</keyword>
<dbReference type="SUPFAM" id="SSF100950">
    <property type="entry name" value="NagB/RpiA/CoA transferase-like"/>
    <property type="match status" value="1"/>
</dbReference>
<keyword evidence="10" id="KW-1185">Reference proteome</keyword>
<dbReference type="InterPro" id="IPR054704">
    <property type="entry name" value="Quin_L_LdhH-like"/>
</dbReference>
<dbReference type="Gene3D" id="1.10.1060.10">
    <property type="entry name" value="Alpha-helical ferredoxin"/>
    <property type="match status" value="1"/>
</dbReference>
<dbReference type="InterPro" id="IPR017900">
    <property type="entry name" value="4Fe4S_Fe_S_CS"/>
</dbReference>
<keyword evidence="3" id="KW-0479">Metal-binding</keyword>
<evidence type="ECO:0000256" key="1">
    <source>
        <dbReference type="ARBA" id="ARBA00022448"/>
    </source>
</evidence>
<dbReference type="PANTHER" id="PTHR47153:SF2">
    <property type="entry name" value="LACTATE UTILIZATION PROTEIN B"/>
    <property type="match status" value="1"/>
</dbReference>
<gene>
    <name evidence="9" type="ORF">EV210_11489</name>
</gene>
<keyword evidence="2" id="KW-0004">4Fe-4S</keyword>
<dbReference type="Pfam" id="PF02754">
    <property type="entry name" value="CCG"/>
    <property type="match status" value="2"/>
</dbReference>
<dbReference type="Pfam" id="PF13183">
    <property type="entry name" value="Fer4_8"/>
    <property type="match status" value="1"/>
</dbReference>
<dbReference type="InterPro" id="IPR009051">
    <property type="entry name" value="Helical_ferredxn"/>
</dbReference>
<name>A0A4R1PTG5_9FIRM</name>
<dbReference type="GO" id="GO:0006089">
    <property type="term" value="P:lactate metabolic process"/>
    <property type="evidence" value="ECO:0007669"/>
    <property type="project" value="InterPro"/>
</dbReference>
<evidence type="ECO:0000256" key="5">
    <source>
        <dbReference type="ARBA" id="ARBA00022982"/>
    </source>
</evidence>
<dbReference type="SUPFAM" id="SSF46548">
    <property type="entry name" value="alpha-helical ferredoxin"/>
    <property type="match status" value="1"/>
</dbReference>
<keyword evidence="7" id="KW-0411">Iron-sulfur</keyword>
<evidence type="ECO:0000256" key="3">
    <source>
        <dbReference type="ARBA" id="ARBA00022723"/>
    </source>
</evidence>
<dbReference type="Pfam" id="PF02589">
    <property type="entry name" value="LUD_dom"/>
    <property type="match status" value="1"/>
</dbReference>
<dbReference type="GO" id="GO:0046872">
    <property type="term" value="F:metal ion binding"/>
    <property type="evidence" value="ECO:0007669"/>
    <property type="project" value="UniProtKB-KW"/>
</dbReference>
<comment type="caution">
    <text evidence="9">The sequence shown here is derived from an EMBL/GenBank/DDBJ whole genome shotgun (WGS) entry which is preliminary data.</text>
</comment>
<dbReference type="AlphaFoldDB" id="A0A4R1PTG5"/>
<keyword evidence="6" id="KW-0408">Iron</keyword>
<dbReference type="OrthoDB" id="5241828at2"/>
<protein>
    <submittedName>
        <fullName evidence="9">Iron-sulfur cluster protein</fullName>
    </submittedName>
</protein>
<dbReference type="InterPro" id="IPR037171">
    <property type="entry name" value="NagB/RpiA_transferase-like"/>
</dbReference>
<evidence type="ECO:0000256" key="4">
    <source>
        <dbReference type="ARBA" id="ARBA00022737"/>
    </source>
</evidence>
<dbReference type="InterPro" id="IPR003741">
    <property type="entry name" value="LUD_dom"/>
</dbReference>
<dbReference type="InterPro" id="IPR017896">
    <property type="entry name" value="4Fe4S_Fe-S-bd"/>
</dbReference>
<evidence type="ECO:0000256" key="2">
    <source>
        <dbReference type="ARBA" id="ARBA00022485"/>
    </source>
</evidence>
<proteinExistence type="predicted"/>
<evidence type="ECO:0000313" key="10">
    <source>
        <dbReference type="Proteomes" id="UP000295063"/>
    </source>
</evidence>
<evidence type="ECO:0000256" key="7">
    <source>
        <dbReference type="ARBA" id="ARBA00023014"/>
    </source>
</evidence>
<evidence type="ECO:0000313" key="9">
    <source>
        <dbReference type="EMBL" id="TCL35072.1"/>
    </source>
</evidence>
<dbReference type="InterPro" id="IPR024185">
    <property type="entry name" value="FTHF_cligase-like_sf"/>
</dbReference>
<keyword evidence="5" id="KW-0249">Electron transport</keyword>
<dbReference type="InterPro" id="IPR004017">
    <property type="entry name" value="Cys_rich_dom"/>
</dbReference>
<feature type="domain" description="4Fe-4S ferredoxin-type" evidence="8">
    <location>
        <begin position="358"/>
        <end position="386"/>
    </location>
</feature>
<dbReference type="GO" id="GO:0016491">
    <property type="term" value="F:oxidoreductase activity"/>
    <property type="evidence" value="ECO:0007669"/>
    <property type="project" value="UniProtKB-ARBA"/>
</dbReference>
<dbReference type="EMBL" id="SLUI01000014">
    <property type="protein sequence ID" value="TCL35072.1"/>
    <property type="molecule type" value="Genomic_DNA"/>
</dbReference>
<accession>A0A4R1PTG5</accession>
<dbReference type="GO" id="GO:0051539">
    <property type="term" value="F:4 iron, 4 sulfur cluster binding"/>
    <property type="evidence" value="ECO:0007669"/>
    <property type="project" value="UniProtKB-KW"/>
</dbReference>
<evidence type="ECO:0000259" key="8">
    <source>
        <dbReference type="PROSITE" id="PS51379"/>
    </source>
</evidence>
<dbReference type="RefSeq" id="WP_132082780.1">
    <property type="nucleotide sequence ID" value="NZ_DAMAKO010000002.1"/>
</dbReference>
<dbReference type="PROSITE" id="PS00198">
    <property type="entry name" value="4FE4S_FER_1"/>
    <property type="match status" value="1"/>
</dbReference>
<dbReference type="InterPro" id="IPR004452">
    <property type="entry name" value="LutB/LldF"/>
</dbReference>
<reference evidence="9 10" key="1">
    <citation type="submission" date="2019-03" db="EMBL/GenBank/DDBJ databases">
        <title>Genomic Encyclopedia of Type Strains, Phase IV (KMG-IV): sequencing the most valuable type-strain genomes for metagenomic binning, comparative biology and taxonomic classification.</title>
        <authorList>
            <person name="Goeker M."/>
        </authorList>
    </citation>
    <scope>NUCLEOTIDE SEQUENCE [LARGE SCALE GENOMIC DNA]</scope>
    <source>
        <strain evidence="9 10">DSM 15969</strain>
    </source>
</reference>
<dbReference type="Proteomes" id="UP000295063">
    <property type="component" value="Unassembled WGS sequence"/>
</dbReference>
<dbReference type="Gene3D" id="3.40.50.10420">
    <property type="entry name" value="NagB/RpiA/CoA transferase-like"/>
    <property type="match status" value="1"/>
</dbReference>
<organism evidence="9 10">
    <name type="scientific">Anaerospora hongkongensis</name>
    <dbReference type="NCBI Taxonomy" id="244830"/>
    <lineage>
        <taxon>Bacteria</taxon>
        <taxon>Bacillati</taxon>
        <taxon>Bacillota</taxon>
        <taxon>Negativicutes</taxon>
        <taxon>Selenomonadales</taxon>
        <taxon>Sporomusaceae</taxon>
        <taxon>Anaerospora</taxon>
    </lineage>
</organism>
<keyword evidence="1" id="KW-0813">Transport</keyword>
<evidence type="ECO:0000256" key="6">
    <source>
        <dbReference type="ARBA" id="ARBA00023004"/>
    </source>
</evidence>
<dbReference type="PANTHER" id="PTHR47153">
    <property type="entry name" value="LACTATE UTILIZATION PROTEIN B"/>
    <property type="match status" value="1"/>
</dbReference>
<dbReference type="PROSITE" id="PS51379">
    <property type="entry name" value="4FE4S_FER_2"/>
    <property type="match status" value="1"/>
</dbReference>
<sequence>METNDRNIRKEITQKLDDDILRGALGRFAEAYPISRAKAYENVDNIEELRDCVQQMKAAAVNRIEEIADQFVQEATRRGATVFRAGNGEDVKEYLLKLCREKDVKRIVKSKSMASEEIHLNAALEKAGLHVKETDLGEWIISLAGQKPSHMVMPAIHLNREQVADYFSKELGKTIEPDIPFMVQVARQNLREEFLQADMGISGANFGIAENGAIGLVTNEGNARLATTLPRIHVAIIGYEKLIPTIKDAVPILRSLPRSATAQLMTSYMTMISGPTPAMVKKDGKWVEEQKELHIILLDNGRLKAAKDEKFKQIFQCVRCASCLNVCPVYTLVGGHVYGHIYAGGIGAILTAFLHSMGDFEKINELCIGCRKCTTVCPGRIDIPGLIEELRAQAVKEHGLPFGVRAMFENVMANRKVFHTLLRLASIGQKPVQSGRFIRHLPLFLAGLTKDRSLPAVAATPLRDQIKRITKPLSHPAKRIAFFSGCSTDFVFPETGEAVYKVLQDLNMEVIFPMDQSCCSKPMLGMGEREVSKKVAKQNIAAFEAVDADIILTACPTCAETWQTTFVEILQDEPEWQARAERLAHKVREFTSFVAEEYAKSGRLNPAAAGNKKITYHDSCHMKRGLNIAEEPRQLLKTAPDYTFVEMKDCDKCCGMAGAFGVKYSDLSRPILKQKITNISATGADVVAVACPACMMQLRGGLDKQLPDVKVKHVAEILAEQLTK</sequence>